<protein>
    <submittedName>
        <fullName evidence="8">SET domain-containing protein</fullName>
    </submittedName>
</protein>
<dbReference type="InterPro" id="IPR001214">
    <property type="entry name" value="SET_dom"/>
</dbReference>
<dbReference type="PANTHER" id="PTHR12197">
    <property type="entry name" value="HISTONE-LYSINE N-METHYLTRANSFERASE SMYD"/>
    <property type="match status" value="1"/>
</dbReference>
<feature type="region of interest" description="Disordered" evidence="5">
    <location>
        <begin position="553"/>
        <end position="573"/>
    </location>
</feature>
<dbReference type="AlphaFoldDB" id="A0AA38VY25"/>
<accession>A0AA38VY25</accession>
<feature type="domain" description="SET" evidence="6">
    <location>
        <begin position="26"/>
        <end position="268"/>
    </location>
</feature>
<proteinExistence type="predicted"/>
<dbReference type="InterPro" id="IPR002893">
    <property type="entry name" value="Znf_MYND"/>
</dbReference>
<organism evidence="8 9">
    <name type="scientific">Coniochaeta hoffmannii</name>
    <dbReference type="NCBI Taxonomy" id="91930"/>
    <lineage>
        <taxon>Eukaryota</taxon>
        <taxon>Fungi</taxon>
        <taxon>Dikarya</taxon>
        <taxon>Ascomycota</taxon>
        <taxon>Pezizomycotina</taxon>
        <taxon>Sordariomycetes</taxon>
        <taxon>Sordariomycetidae</taxon>
        <taxon>Coniochaetales</taxon>
        <taxon>Coniochaetaceae</taxon>
        <taxon>Coniochaeta</taxon>
    </lineage>
</organism>
<evidence type="ECO:0000313" key="9">
    <source>
        <dbReference type="Proteomes" id="UP001174691"/>
    </source>
</evidence>
<dbReference type="CDD" id="cd20071">
    <property type="entry name" value="SET_SMYD"/>
    <property type="match status" value="1"/>
</dbReference>
<evidence type="ECO:0000313" key="8">
    <source>
        <dbReference type="EMBL" id="KAJ9158139.1"/>
    </source>
</evidence>
<dbReference type="Gene3D" id="2.170.270.10">
    <property type="entry name" value="SET domain"/>
    <property type="match status" value="1"/>
</dbReference>
<dbReference type="Gene3D" id="1.10.220.160">
    <property type="match status" value="1"/>
</dbReference>
<dbReference type="GO" id="GO:0008270">
    <property type="term" value="F:zinc ion binding"/>
    <property type="evidence" value="ECO:0007669"/>
    <property type="project" value="UniProtKB-KW"/>
</dbReference>
<reference evidence="8" key="1">
    <citation type="submission" date="2022-07" db="EMBL/GenBank/DDBJ databases">
        <title>Fungi with potential for degradation of polypropylene.</title>
        <authorList>
            <person name="Gostincar C."/>
        </authorList>
    </citation>
    <scope>NUCLEOTIDE SEQUENCE</scope>
    <source>
        <strain evidence="8">EXF-13287</strain>
    </source>
</reference>
<dbReference type="Gene3D" id="6.10.140.2220">
    <property type="match status" value="1"/>
</dbReference>
<evidence type="ECO:0000259" key="6">
    <source>
        <dbReference type="PROSITE" id="PS50280"/>
    </source>
</evidence>
<keyword evidence="3" id="KW-0862">Zinc</keyword>
<feature type="compositionally biased region" description="Acidic residues" evidence="5">
    <location>
        <begin position="553"/>
        <end position="563"/>
    </location>
</feature>
<keyword evidence="9" id="KW-1185">Reference proteome</keyword>
<keyword evidence="1" id="KW-0479">Metal-binding</keyword>
<dbReference type="Pfam" id="PF00856">
    <property type="entry name" value="SET"/>
    <property type="match status" value="1"/>
</dbReference>
<dbReference type="Pfam" id="PF01753">
    <property type="entry name" value="zf-MYND"/>
    <property type="match status" value="1"/>
</dbReference>
<dbReference type="Proteomes" id="UP001174691">
    <property type="component" value="Unassembled WGS sequence"/>
</dbReference>
<dbReference type="GO" id="GO:0005634">
    <property type="term" value="C:nucleus"/>
    <property type="evidence" value="ECO:0007669"/>
    <property type="project" value="TreeGrafter"/>
</dbReference>
<comment type="caution">
    <text evidence="8">The sequence shown here is derived from an EMBL/GenBank/DDBJ whole genome shotgun (WGS) entry which is preliminary data.</text>
</comment>
<evidence type="ECO:0000256" key="5">
    <source>
        <dbReference type="SAM" id="MobiDB-lite"/>
    </source>
</evidence>
<evidence type="ECO:0000256" key="3">
    <source>
        <dbReference type="ARBA" id="ARBA00022833"/>
    </source>
</evidence>
<dbReference type="PROSITE" id="PS50280">
    <property type="entry name" value="SET"/>
    <property type="match status" value="1"/>
</dbReference>
<feature type="compositionally biased region" description="Basic and acidic residues" evidence="5">
    <location>
        <begin position="564"/>
        <end position="573"/>
    </location>
</feature>
<dbReference type="PROSITE" id="PS50865">
    <property type="entry name" value="ZF_MYND_2"/>
    <property type="match status" value="1"/>
</dbReference>
<dbReference type="SMART" id="SM00317">
    <property type="entry name" value="SET"/>
    <property type="match status" value="1"/>
</dbReference>
<evidence type="ECO:0000259" key="7">
    <source>
        <dbReference type="PROSITE" id="PS50865"/>
    </source>
</evidence>
<evidence type="ECO:0000256" key="1">
    <source>
        <dbReference type="ARBA" id="ARBA00022723"/>
    </source>
</evidence>
<dbReference type="PANTHER" id="PTHR12197:SF251">
    <property type="entry name" value="EG:BACR7C10.4 PROTEIN"/>
    <property type="match status" value="1"/>
</dbReference>
<dbReference type="EMBL" id="JANBVN010000041">
    <property type="protein sequence ID" value="KAJ9158139.1"/>
    <property type="molecule type" value="Genomic_DNA"/>
</dbReference>
<dbReference type="InterPro" id="IPR050869">
    <property type="entry name" value="H3K4_H4K5_MeTrfase"/>
</dbReference>
<gene>
    <name evidence="8" type="ORF">NKR19_g3613</name>
</gene>
<dbReference type="InterPro" id="IPR046341">
    <property type="entry name" value="SET_dom_sf"/>
</dbReference>
<feature type="domain" description="MYND-type" evidence="7">
    <location>
        <begin position="72"/>
        <end position="123"/>
    </location>
</feature>
<keyword evidence="2 4" id="KW-0863">Zinc-finger</keyword>
<dbReference type="SUPFAM" id="SSF144232">
    <property type="entry name" value="HIT/MYND zinc finger-like"/>
    <property type="match status" value="1"/>
</dbReference>
<evidence type="ECO:0000256" key="2">
    <source>
        <dbReference type="ARBA" id="ARBA00022771"/>
    </source>
</evidence>
<dbReference type="SUPFAM" id="SSF82199">
    <property type="entry name" value="SET domain"/>
    <property type="match status" value="1"/>
</dbReference>
<evidence type="ECO:0000256" key="4">
    <source>
        <dbReference type="PROSITE-ProRule" id="PRU00134"/>
    </source>
</evidence>
<name>A0AA38VY25_9PEZI</name>
<sequence>MAPLRQAFHEDEDVCKYLIDNPAESTALKIAGSTIAHLGSGLVANTNILQGRQIFKSKPLIACVDPRLDNICHYCLKGSERVPLAEVPTEQPHPKVCTGCRRARFCSKTCHSKAWKLFHKNECKIIRDSPNLLMSHLALYRLLFWKKGNYISDKVATVLSLLEDHFDEYSDTEAGDVLFEFASSIRNTANPSVALNVVLRLLPAIQINAVKMRQAEKSGSFGIALDLISCAINHSCEPNAFLYVEDGHIIARSIRHIPKGEEVTISYCDPMLPLKSRRGYLNEEYFFNCFCKRCESEKREQKAMLGSTVTALKDLQLIQGMLVQLVNNAVVAANNPGKHKHFENLETVEMNIPTLTRRVIKHGAAWPDHLDPMPLVRNTLAGLYLNKGCHLAAARSSLRGTLMCRYRNTPEWVNNLCTLTQCLAAIAAGSPDDPIFTSGSFLTLKETQRAVRGYGMRMCKDAGAVFGGGSKYTHFLCDWFSWVVKTAEPPRPGTAEFEAVFWEAQKKLLAWADVDLAYCVDPGSSLPEVEDLSKKIGKLRTIGSIENLKAVSDDDVVDDDETDEKGADGGEGA</sequence>